<dbReference type="Pfam" id="PF16363">
    <property type="entry name" value="GDP_Man_Dehyd"/>
    <property type="match status" value="1"/>
</dbReference>
<gene>
    <name evidence="3" type="ORF">LX95_02204</name>
</gene>
<proteinExistence type="predicted"/>
<keyword evidence="4" id="KW-1185">Reference proteome</keyword>
<dbReference type="PANTHER" id="PTHR43574">
    <property type="entry name" value="EPIMERASE-RELATED"/>
    <property type="match status" value="1"/>
</dbReference>
<accession>A0A2W7HX49</accession>
<evidence type="ECO:0000313" key="3">
    <source>
        <dbReference type="EMBL" id="PZW39064.1"/>
    </source>
</evidence>
<dbReference type="InterPro" id="IPR036291">
    <property type="entry name" value="NAD(P)-bd_dom_sf"/>
</dbReference>
<reference evidence="3 4" key="1">
    <citation type="submission" date="2018-06" db="EMBL/GenBank/DDBJ databases">
        <title>Genomic Encyclopedia of Archaeal and Bacterial Type Strains, Phase II (KMG-II): from individual species to whole genera.</title>
        <authorList>
            <person name="Goeker M."/>
        </authorList>
    </citation>
    <scope>NUCLEOTIDE SEQUENCE [LARGE SCALE GENOMIC DNA]</scope>
    <source>
        <strain evidence="3 4">DSM 15361</strain>
    </source>
</reference>
<keyword evidence="1" id="KW-0520">NAD</keyword>
<organism evidence="3 4">
    <name type="scientific">Mesonia algae</name>
    <dbReference type="NCBI Taxonomy" id="213248"/>
    <lineage>
        <taxon>Bacteria</taxon>
        <taxon>Pseudomonadati</taxon>
        <taxon>Bacteroidota</taxon>
        <taxon>Flavobacteriia</taxon>
        <taxon>Flavobacteriales</taxon>
        <taxon>Flavobacteriaceae</taxon>
        <taxon>Mesonia</taxon>
    </lineage>
</organism>
<dbReference type="SUPFAM" id="SSF51735">
    <property type="entry name" value="NAD(P)-binding Rossmann-fold domains"/>
    <property type="match status" value="1"/>
</dbReference>
<dbReference type="EMBL" id="QKYV01000006">
    <property type="protein sequence ID" value="PZW39064.1"/>
    <property type="molecule type" value="Genomic_DNA"/>
</dbReference>
<evidence type="ECO:0000313" key="4">
    <source>
        <dbReference type="Proteomes" id="UP000249542"/>
    </source>
</evidence>
<dbReference type="AlphaFoldDB" id="A0A2W7HX49"/>
<sequence length="338" mass="38731">MKKILVTGAAGFIGFHLCKKLLSLGYAVIGLDNLNNYYDVSLKFDRLQELGIERQEASYYNQTCSSTKYADFEFIQLKLEDRVHLPKLFQKYQFDQVCNLAAQAGVRYSIENPEVYADSNISGFLNVLECMRHHQVKKMVFASSSSVYGNSNKVPFMETDSVDEPISVYAASKKANELLAYTYSHLYRIQCIGLRFFTVYGPWGRPDMAIFLFTDAIINNRPIKVFNKGNLSRDFTYIDDIIEGVTKTIEHDLPHASLYEIYNIGNSNPVALKDFISAIEKTTKKKAIKEMYPMQPGDVLTTWADTTKLQKDFNYQPTTSVEKGIKEFVAWYTTYYKL</sequence>
<dbReference type="Gene3D" id="3.90.25.10">
    <property type="entry name" value="UDP-galactose 4-epimerase, domain 1"/>
    <property type="match status" value="1"/>
</dbReference>
<evidence type="ECO:0000259" key="2">
    <source>
        <dbReference type="Pfam" id="PF16363"/>
    </source>
</evidence>
<dbReference type="RefSeq" id="WP_111541493.1">
    <property type="nucleotide sequence ID" value="NZ_QKYV01000006.1"/>
</dbReference>
<dbReference type="PRINTS" id="PR01713">
    <property type="entry name" value="NUCEPIMERASE"/>
</dbReference>
<feature type="domain" description="NAD(P)-binding" evidence="2">
    <location>
        <begin position="5"/>
        <end position="327"/>
    </location>
</feature>
<dbReference type="InterPro" id="IPR016040">
    <property type="entry name" value="NAD(P)-bd_dom"/>
</dbReference>
<protein>
    <submittedName>
        <fullName evidence="3">UDP-glucuronate 4-epimerase</fullName>
    </submittedName>
</protein>
<evidence type="ECO:0000256" key="1">
    <source>
        <dbReference type="ARBA" id="ARBA00023027"/>
    </source>
</evidence>
<comment type="caution">
    <text evidence="3">The sequence shown here is derived from an EMBL/GenBank/DDBJ whole genome shotgun (WGS) entry which is preliminary data.</text>
</comment>
<name>A0A2W7HX49_9FLAO</name>
<dbReference type="Gene3D" id="3.40.50.720">
    <property type="entry name" value="NAD(P)-binding Rossmann-like Domain"/>
    <property type="match status" value="1"/>
</dbReference>
<dbReference type="Proteomes" id="UP000249542">
    <property type="component" value="Unassembled WGS sequence"/>
</dbReference>